<dbReference type="InterPro" id="IPR051258">
    <property type="entry name" value="Diverse_Substrate_Transporter"/>
</dbReference>
<keyword evidence="2" id="KW-1003">Cell membrane</keyword>
<evidence type="ECO:0000313" key="8">
    <source>
        <dbReference type="EMBL" id="SNZ19175.1"/>
    </source>
</evidence>
<dbReference type="Proteomes" id="UP000219439">
    <property type="component" value="Unassembled WGS sequence"/>
</dbReference>
<comment type="subcellular location">
    <subcellularLocation>
        <location evidence="1">Cell membrane</location>
        <topology evidence="1">Multi-pass membrane protein</topology>
    </subcellularLocation>
</comment>
<evidence type="ECO:0000256" key="4">
    <source>
        <dbReference type="ARBA" id="ARBA00022989"/>
    </source>
</evidence>
<dbReference type="OrthoDB" id="7743310at2"/>
<keyword evidence="4 6" id="KW-1133">Transmembrane helix</keyword>
<proteinExistence type="predicted"/>
<evidence type="ECO:0000256" key="1">
    <source>
        <dbReference type="ARBA" id="ARBA00004651"/>
    </source>
</evidence>
<feature type="domain" description="EamA" evidence="7">
    <location>
        <begin position="10"/>
        <end position="143"/>
    </location>
</feature>
<feature type="transmembrane region" description="Helical" evidence="6">
    <location>
        <begin position="268"/>
        <end position="286"/>
    </location>
</feature>
<keyword evidence="9" id="KW-1185">Reference proteome</keyword>
<name>A0A285PBS0_9HYPH</name>
<feature type="transmembrane region" description="Helical" evidence="6">
    <location>
        <begin position="151"/>
        <end position="170"/>
    </location>
</feature>
<evidence type="ECO:0000256" key="5">
    <source>
        <dbReference type="ARBA" id="ARBA00023136"/>
    </source>
</evidence>
<protein>
    <submittedName>
        <fullName evidence="8">EamA-like transporter family protein</fullName>
    </submittedName>
</protein>
<evidence type="ECO:0000256" key="6">
    <source>
        <dbReference type="SAM" id="Phobius"/>
    </source>
</evidence>
<dbReference type="EMBL" id="OBEL01000002">
    <property type="protein sequence ID" value="SNZ19175.1"/>
    <property type="molecule type" value="Genomic_DNA"/>
</dbReference>
<dbReference type="AlphaFoldDB" id="A0A285PBS0"/>
<dbReference type="GO" id="GO:0005886">
    <property type="term" value="C:plasma membrane"/>
    <property type="evidence" value="ECO:0007669"/>
    <property type="project" value="UniProtKB-SubCell"/>
</dbReference>
<feature type="transmembrane region" description="Helical" evidence="6">
    <location>
        <begin position="177"/>
        <end position="200"/>
    </location>
</feature>
<accession>A0A285PBS0</accession>
<feature type="domain" description="EamA" evidence="7">
    <location>
        <begin position="151"/>
        <end position="285"/>
    </location>
</feature>
<feature type="transmembrane region" description="Helical" evidence="6">
    <location>
        <begin position="212"/>
        <end position="231"/>
    </location>
</feature>
<keyword evidence="5 6" id="KW-0472">Membrane</keyword>
<gene>
    <name evidence="8" type="ORF">SAMN06265368_2255</name>
</gene>
<dbReference type="Pfam" id="PF00892">
    <property type="entry name" value="EamA"/>
    <property type="match status" value="2"/>
</dbReference>
<feature type="transmembrane region" description="Helical" evidence="6">
    <location>
        <begin position="98"/>
        <end position="120"/>
    </location>
</feature>
<feature type="transmembrane region" description="Helical" evidence="6">
    <location>
        <begin position="12"/>
        <end position="33"/>
    </location>
</feature>
<feature type="transmembrane region" description="Helical" evidence="6">
    <location>
        <begin position="39"/>
        <end position="59"/>
    </location>
</feature>
<keyword evidence="3 6" id="KW-0812">Transmembrane</keyword>
<dbReference type="InterPro" id="IPR000620">
    <property type="entry name" value="EamA_dom"/>
</dbReference>
<dbReference type="InterPro" id="IPR037185">
    <property type="entry name" value="EmrE-like"/>
</dbReference>
<dbReference type="RefSeq" id="WP_097153539.1">
    <property type="nucleotide sequence ID" value="NZ_OBEL01000002.1"/>
</dbReference>
<evidence type="ECO:0000256" key="3">
    <source>
        <dbReference type="ARBA" id="ARBA00022692"/>
    </source>
</evidence>
<dbReference type="SUPFAM" id="SSF103481">
    <property type="entry name" value="Multidrug resistance efflux transporter EmrE"/>
    <property type="match status" value="2"/>
</dbReference>
<dbReference type="PANTHER" id="PTHR42920">
    <property type="entry name" value="OS03G0707200 PROTEIN-RELATED"/>
    <property type="match status" value="1"/>
</dbReference>
<sequence>MAINSRKILSGLGWAIIAITIWSGSLVFLRLGVMTSLNAYDLTMLRFGVAALILSPVIFHRTIKTARIRPVSLISMVATFGAPYVLLIAMAMKTAPATAAGALNPGVMAIASLLLGWIIFNDRIGPVRVVGLIITTIGIILFTRADGTVTIGHLILGGTGIMWAIYALIIRRAAIPALHATAIIAVGSALVYLPVYLMILPKQIVSAPIMDVLIQAGFQGILVSIVALYAFNRSTELLGPTAGASLPALIPVATLSLSVLILNETAGADRVASAILVTMGLALILVGPPAMRRLSKFDLYGLNRKKRDTANPIEQSSGDMK</sequence>
<feature type="transmembrane region" description="Helical" evidence="6">
    <location>
        <begin position="243"/>
        <end position="262"/>
    </location>
</feature>
<feature type="transmembrane region" description="Helical" evidence="6">
    <location>
        <begin position="71"/>
        <end position="92"/>
    </location>
</feature>
<reference evidence="8 9" key="1">
    <citation type="submission" date="2017-09" db="EMBL/GenBank/DDBJ databases">
        <authorList>
            <person name="Ehlers B."/>
            <person name="Leendertz F.H."/>
        </authorList>
    </citation>
    <scope>NUCLEOTIDE SEQUENCE [LARGE SCALE GENOMIC DNA]</scope>
    <source>
        <strain evidence="8 9">DSM 18289</strain>
    </source>
</reference>
<dbReference type="PANTHER" id="PTHR42920:SF26">
    <property type="entry name" value="OS03G0707200 PROTEIN"/>
    <property type="match status" value="1"/>
</dbReference>
<evidence type="ECO:0000256" key="2">
    <source>
        <dbReference type="ARBA" id="ARBA00022475"/>
    </source>
</evidence>
<organism evidence="8 9">
    <name type="scientific">Cohaesibacter gelatinilyticus</name>
    <dbReference type="NCBI Taxonomy" id="372072"/>
    <lineage>
        <taxon>Bacteria</taxon>
        <taxon>Pseudomonadati</taxon>
        <taxon>Pseudomonadota</taxon>
        <taxon>Alphaproteobacteria</taxon>
        <taxon>Hyphomicrobiales</taxon>
        <taxon>Cohaesibacteraceae</taxon>
    </lineage>
</organism>
<feature type="transmembrane region" description="Helical" evidence="6">
    <location>
        <begin position="127"/>
        <end position="145"/>
    </location>
</feature>
<evidence type="ECO:0000313" key="9">
    <source>
        <dbReference type="Proteomes" id="UP000219439"/>
    </source>
</evidence>
<evidence type="ECO:0000259" key="7">
    <source>
        <dbReference type="Pfam" id="PF00892"/>
    </source>
</evidence>